<keyword evidence="4" id="KW-1185">Reference proteome</keyword>
<evidence type="ECO:0000256" key="1">
    <source>
        <dbReference type="SAM" id="MobiDB-lite"/>
    </source>
</evidence>
<name>A0A1M2VWB5_TRAPU</name>
<keyword evidence="2" id="KW-0812">Transmembrane</keyword>
<organism evidence="3 4">
    <name type="scientific">Trametes pubescens</name>
    <name type="common">White-rot fungus</name>
    <dbReference type="NCBI Taxonomy" id="154538"/>
    <lineage>
        <taxon>Eukaryota</taxon>
        <taxon>Fungi</taxon>
        <taxon>Dikarya</taxon>
        <taxon>Basidiomycota</taxon>
        <taxon>Agaricomycotina</taxon>
        <taxon>Agaricomycetes</taxon>
        <taxon>Polyporales</taxon>
        <taxon>Polyporaceae</taxon>
        <taxon>Trametes</taxon>
    </lineage>
</organism>
<sequence>MPRHDAEYEVLLSEDVDASEESQSPPPTGGRLSSEKTWLPGLRTPSTSTSPLALWLGALVLVIAATDLAAVAYTARLARTVFAPKDFAARLEYASPYIGLDELYASGQVNSSVLEPITIRPRIAAQVFVREPDRPAPRGEHDYWHETYGRMSPNERRLRISPDVHTIIQFRAIDFGMEDCRLELTLPALGEQLEAGASLSMTPGSRIELFHLAAPRPIDVQALTYRTRPRAQGSVGSVVVDGKGGDVEFYKFPCKWSSLHAFEVRCVEGTECALDVWSSHNTTYGVNMVQHQTI</sequence>
<proteinExistence type="predicted"/>
<dbReference type="OrthoDB" id="61113at2759"/>
<evidence type="ECO:0000313" key="4">
    <source>
        <dbReference type="Proteomes" id="UP000184267"/>
    </source>
</evidence>
<accession>A0A1M2VWB5</accession>
<dbReference type="Proteomes" id="UP000184267">
    <property type="component" value="Unassembled WGS sequence"/>
</dbReference>
<reference evidence="3 4" key="1">
    <citation type="submission" date="2016-10" db="EMBL/GenBank/DDBJ databases">
        <title>Genome sequence of the basidiomycete white-rot fungus Trametes pubescens.</title>
        <authorList>
            <person name="Makela M.R."/>
            <person name="Granchi Z."/>
            <person name="Peng M."/>
            <person name="De Vries R.P."/>
            <person name="Grigoriev I."/>
            <person name="Riley R."/>
            <person name="Hilden K."/>
        </authorList>
    </citation>
    <scope>NUCLEOTIDE SEQUENCE [LARGE SCALE GENOMIC DNA]</scope>
    <source>
        <strain evidence="3 4">FBCC735</strain>
    </source>
</reference>
<keyword evidence="2" id="KW-1133">Transmembrane helix</keyword>
<dbReference type="EMBL" id="MNAD01000557">
    <property type="protein sequence ID" value="OJT11907.1"/>
    <property type="molecule type" value="Genomic_DNA"/>
</dbReference>
<dbReference type="OMA" id="YASPYIG"/>
<evidence type="ECO:0008006" key="5">
    <source>
        <dbReference type="Google" id="ProtNLM"/>
    </source>
</evidence>
<keyword evidence="2" id="KW-0472">Membrane</keyword>
<feature type="transmembrane region" description="Helical" evidence="2">
    <location>
        <begin position="52"/>
        <end position="75"/>
    </location>
</feature>
<protein>
    <recommendedName>
        <fullName evidence="5">Ubiquitin 3 binding protein But2 C-terminal domain-containing protein</fullName>
    </recommendedName>
</protein>
<dbReference type="AlphaFoldDB" id="A0A1M2VWB5"/>
<evidence type="ECO:0000256" key="2">
    <source>
        <dbReference type="SAM" id="Phobius"/>
    </source>
</evidence>
<evidence type="ECO:0000313" key="3">
    <source>
        <dbReference type="EMBL" id="OJT11907.1"/>
    </source>
</evidence>
<comment type="caution">
    <text evidence="3">The sequence shown here is derived from an EMBL/GenBank/DDBJ whole genome shotgun (WGS) entry which is preliminary data.</text>
</comment>
<feature type="region of interest" description="Disordered" evidence="1">
    <location>
        <begin position="13"/>
        <end position="41"/>
    </location>
</feature>
<gene>
    <name evidence="3" type="ORF">TRAPUB_11553</name>
</gene>